<dbReference type="EMBL" id="LOIC01000035">
    <property type="protein sequence ID" value="OCA55461.1"/>
    <property type="molecule type" value="Genomic_DNA"/>
</dbReference>
<keyword evidence="2" id="KW-1185">Reference proteome</keyword>
<dbReference type="Proteomes" id="UP000092665">
    <property type="component" value="Unassembled WGS sequence"/>
</dbReference>
<comment type="caution">
    <text evidence="1">The sequence shown here is derived from an EMBL/GenBank/DDBJ whole genome shotgun (WGS) entry which is preliminary data.</text>
</comment>
<name>A0A1B8YK16_9GAMM</name>
<dbReference type="AlphaFoldDB" id="A0A1B8YK16"/>
<gene>
    <name evidence="1" type="ORF">Phpb_01451</name>
</gene>
<evidence type="ECO:0000313" key="2">
    <source>
        <dbReference type="Proteomes" id="UP000092665"/>
    </source>
</evidence>
<proteinExistence type="predicted"/>
<sequence>MLLLIFVSFAGMVYCCYQMINHENNFFHEYKSHDKTFKVSDKSNCYDIFSFPLL</sequence>
<reference evidence="2" key="1">
    <citation type="submission" date="2015-11" db="EMBL/GenBank/DDBJ databases">
        <authorList>
            <person name="Tobias N.J."/>
            <person name="Mishra B."/>
            <person name="Gupta D.K."/>
            <person name="Thines M."/>
            <person name="Stinear T.P."/>
            <person name="Bode H.B."/>
        </authorList>
    </citation>
    <scope>NUCLEOTIDE SEQUENCE [LARGE SCALE GENOMIC DNA]</scope>
    <source>
        <strain evidence="2">PB45.5</strain>
    </source>
</reference>
<organism evidence="1 2">
    <name type="scientific">Photorhabdus namnaonensis</name>
    <dbReference type="NCBI Taxonomy" id="1851568"/>
    <lineage>
        <taxon>Bacteria</taxon>
        <taxon>Pseudomonadati</taxon>
        <taxon>Pseudomonadota</taxon>
        <taxon>Gammaproteobacteria</taxon>
        <taxon>Enterobacterales</taxon>
        <taxon>Morganellaceae</taxon>
        <taxon>Photorhabdus</taxon>
    </lineage>
</organism>
<protein>
    <submittedName>
        <fullName evidence="1">Uncharacterized protein</fullName>
    </submittedName>
</protein>
<evidence type="ECO:0000313" key="1">
    <source>
        <dbReference type="EMBL" id="OCA55461.1"/>
    </source>
</evidence>
<accession>A0A1B8YK16</accession>